<proteinExistence type="predicted"/>
<dbReference type="InterPro" id="IPR003615">
    <property type="entry name" value="HNH_nuc"/>
</dbReference>
<keyword evidence="3" id="KW-0378">Hydrolase</keyword>
<feature type="region of interest" description="Disordered" evidence="1">
    <location>
        <begin position="187"/>
        <end position="236"/>
    </location>
</feature>
<keyword evidence="4" id="KW-1185">Reference proteome</keyword>
<evidence type="ECO:0000313" key="4">
    <source>
        <dbReference type="Proteomes" id="UP001268864"/>
    </source>
</evidence>
<protein>
    <submittedName>
        <fullName evidence="3">HNH endonuclease</fullName>
    </submittedName>
</protein>
<dbReference type="EMBL" id="JAMQOS010000007">
    <property type="protein sequence ID" value="MDS0284030.1"/>
    <property type="molecule type" value="Genomic_DNA"/>
</dbReference>
<accession>A0ABU2FTF4</accession>
<keyword evidence="3" id="KW-0255">Endonuclease</keyword>
<dbReference type="Gene3D" id="1.10.30.50">
    <property type="match status" value="1"/>
</dbReference>
<feature type="domain" description="HNH nuclease" evidence="2">
    <location>
        <begin position="270"/>
        <end position="329"/>
    </location>
</feature>
<comment type="caution">
    <text evidence="3">The sequence shown here is derived from an EMBL/GenBank/DDBJ whole genome shotgun (WGS) entry which is preliminary data.</text>
</comment>
<keyword evidence="3" id="KW-0540">Nuclease</keyword>
<dbReference type="InterPro" id="IPR002711">
    <property type="entry name" value="HNH"/>
</dbReference>
<feature type="compositionally biased region" description="Polar residues" evidence="1">
    <location>
        <begin position="203"/>
        <end position="232"/>
    </location>
</feature>
<evidence type="ECO:0000256" key="1">
    <source>
        <dbReference type="SAM" id="MobiDB-lite"/>
    </source>
</evidence>
<dbReference type="SMART" id="SM00507">
    <property type="entry name" value="HNHc"/>
    <property type="match status" value="1"/>
</dbReference>
<name>A0ABU2FTF4_9EURY</name>
<evidence type="ECO:0000259" key="2">
    <source>
        <dbReference type="SMART" id="SM00507"/>
    </source>
</evidence>
<feature type="region of interest" description="Disordered" evidence="1">
    <location>
        <begin position="245"/>
        <end position="264"/>
    </location>
</feature>
<dbReference type="CDD" id="cd00085">
    <property type="entry name" value="HNHc"/>
    <property type="match status" value="1"/>
</dbReference>
<feature type="compositionally biased region" description="Basic and acidic residues" evidence="1">
    <location>
        <begin position="191"/>
        <end position="201"/>
    </location>
</feature>
<reference evidence="3 4" key="1">
    <citation type="submission" date="2022-06" db="EMBL/GenBank/DDBJ databases">
        <title>Halomicroarcula sp. a new haloarchaeum isolate from saline soil.</title>
        <authorList>
            <person name="Strakova D."/>
            <person name="Galisteo C."/>
            <person name="Sanchez-Porro C."/>
            <person name="Ventosa A."/>
        </authorList>
    </citation>
    <scope>NUCLEOTIDE SEQUENCE [LARGE SCALE GENOMIC DNA]</scope>
    <source>
        <strain evidence="3 4">S3CR25-11</strain>
    </source>
</reference>
<organism evidence="3 4">
    <name type="scientific">Haloarcula onubensis</name>
    <dbReference type="NCBI Taxonomy" id="2950539"/>
    <lineage>
        <taxon>Archaea</taxon>
        <taxon>Methanobacteriati</taxon>
        <taxon>Methanobacteriota</taxon>
        <taxon>Stenosarchaea group</taxon>
        <taxon>Halobacteria</taxon>
        <taxon>Halobacteriales</taxon>
        <taxon>Haloarculaceae</taxon>
        <taxon>Haloarcula</taxon>
    </lineage>
</organism>
<evidence type="ECO:0000313" key="3">
    <source>
        <dbReference type="EMBL" id="MDS0284030.1"/>
    </source>
</evidence>
<gene>
    <name evidence="3" type="ORF">NDI86_18095</name>
</gene>
<dbReference type="RefSeq" id="WP_310901778.1">
    <property type="nucleotide sequence ID" value="NZ_JAMQOS010000007.1"/>
</dbReference>
<sequence>MDERIWVYNSDDRAEKSFEDAFVESKFTAGIKRGISSDEIAVEDPTNIEEYENISVLTPKYQGPNTWTQENKISKGDIFLIFQDGEYRYFSYVLFTAVDENGYFSEEVWQYSQAVKKNLLCLSKPIEIRLTTGRVTSLFGYEKGGPTANLAPGMASSPSDTHQRQFRNNCSDITGLIDEVAVRNISESVDEESRGKEDDRTVGVSSSASNTNRTDNQSEAGATPDSGSVNTDYDTEQQELKREALADATENPSKDIIPTSQRSDYSRSEKIKRFVLARADGTCEGCGRPAPFDRKDGSPYLEVHHLDELAEGGADAPDNVVALCPNCHCQIHYGKNGTEYNDDLRKKLEKP</sequence>
<dbReference type="Pfam" id="PF01844">
    <property type="entry name" value="HNH"/>
    <property type="match status" value="1"/>
</dbReference>
<dbReference type="Proteomes" id="UP001268864">
    <property type="component" value="Unassembled WGS sequence"/>
</dbReference>
<dbReference type="GO" id="GO:0004519">
    <property type="term" value="F:endonuclease activity"/>
    <property type="evidence" value="ECO:0007669"/>
    <property type="project" value="UniProtKB-KW"/>
</dbReference>